<reference evidence="1" key="1">
    <citation type="journal article" date="2020" name="bioRxiv">
        <title>Chromosome-level reference genome of the European wasp spider Argiope bruennichi: a resource for studies on range expansion and evolutionary adaptation.</title>
        <authorList>
            <person name="Sheffer M.M."/>
            <person name="Hoppe A."/>
            <person name="Krehenwinkel H."/>
            <person name="Uhl G."/>
            <person name="Kuss A.W."/>
            <person name="Jensen L."/>
            <person name="Jensen C."/>
            <person name="Gillespie R.G."/>
            <person name="Hoff K.J."/>
            <person name="Prost S."/>
        </authorList>
    </citation>
    <scope>NUCLEOTIDE SEQUENCE</scope>
</reference>
<proteinExistence type="predicted"/>
<dbReference type="Proteomes" id="UP000807504">
    <property type="component" value="Unassembled WGS sequence"/>
</dbReference>
<sequence length="167" mass="20137">MPREKKWYEYSRPIPCDDHHRRILQDRIFAEHKLRRQWENKYGKTLHFYRFDSKHADDELNKDKQCHFSKDGTSLELGAPTTERLQCEQVIGTGPVLEYNGDDEHAGWKQCEGIQQPFCKTRCEEMVSPLSNTEQIVEQRERIEDCFQRFRKLKFPPKCKYFFSLPY</sequence>
<evidence type="ECO:0000313" key="2">
    <source>
        <dbReference type="Proteomes" id="UP000807504"/>
    </source>
</evidence>
<accession>A0A8T0E311</accession>
<dbReference type="EMBL" id="JABXBU010002231">
    <property type="protein sequence ID" value="KAF8763664.1"/>
    <property type="molecule type" value="Genomic_DNA"/>
</dbReference>
<dbReference type="AlphaFoldDB" id="A0A8T0E311"/>
<gene>
    <name evidence="1" type="ORF">HNY73_021822</name>
</gene>
<evidence type="ECO:0000313" key="1">
    <source>
        <dbReference type="EMBL" id="KAF8763664.1"/>
    </source>
</evidence>
<name>A0A8T0E311_ARGBR</name>
<protein>
    <submittedName>
        <fullName evidence="1">Uncharacterized protein</fullName>
    </submittedName>
</protein>
<organism evidence="1 2">
    <name type="scientific">Argiope bruennichi</name>
    <name type="common">Wasp spider</name>
    <name type="synonym">Aranea bruennichi</name>
    <dbReference type="NCBI Taxonomy" id="94029"/>
    <lineage>
        <taxon>Eukaryota</taxon>
        <taxon>Metazoa</taxon>
        <taxon>Ecdysozoa</taxon>
        <taxon>Arthropoda</taxon>
        <taxon>Chelicerata</taxon>
        <taxon>Arachnida</taxon>
        <taxon>Araneae</taxon>
        <taxon>Araneomorphae</taxon>
        <taxon>Entelegynae</taxon>
        <taxon>Araneoidea</taxon>
        <taxon>Araneidae</taxon>
        <taxon>Argiope</taxon>
    </lineage>
</organism>
<keyword evidence="2" id="KW-1185">Reference proteome</keyword>
<reference evidence="1" key="2">
    <citation type="submission" date="2020-06" db="EMBL/GenBank/DDBJ databases">
        <authorList>
            <person name="Sheffer M."/>
        </authorList>
    </citation>
    <scope>NUCLEOTIDE SEQUENCE</scope>
</reference>
<comment type="caution">
    <text evidence="1">The sequence shown here is derived from an EMBL/GenBank/DDBJ whole genome shotgun (WGS) entry which is preliminary data.</text>
</comment>